<gene>
    <name evidence="1" type="ORF">QMA06_12290</name>
</gene>
<evidence type="ECO:0000313" key="2">
    <source>
        <dbReference type="Proteomes" id="UP001231197"/>
    </source>
</evidence>
<sequence length="136" mass="15962">MDTFSSIRIKTEVVKDFRKFSKTVASTHSEALEVMMTFFIENRISPHQDCGPSFQKLEKNILKRINALIAIIKDIEKNQTKPTMAMLQALFENVEPKQKLMVEKSFEQLEKERLNKEFMARLKEKSEYDNKKDGKD</sequence>
<dbReference type="InterPro" id="IPR048012">
    <property type="entry name" value="BfmA-like_N"/>
</dbReference>
<name>A0ABT7ZWW5_9FLAO</name>
<proteinExistence type="predicted"/>
<protein>
    <submittedName>
        <fullName evidence="1">BfmA/BtgA family mobilization protein</fullName>
    </submittedName>
</protein>
<accession>A0ABT7ZWW5</accession>
<comment type="caution">
    <text evidence="1">The sequence shown here is derived from an EMBL/GenBank/DDBJ whole genome shotgun (WGS) entry which is preliminary data.</text>
</comment>
<dbReference type="Proteomes" id="UP001231197">
    <property type="component" value="Unassembled WGS sequence"/>
</dbReference>
<keyword evidence="2" id="KW-1185">Reference proteome</keyword>
<dbReference type="RefSeq" id="WP_290207163.1">
    <property type="nucleotide sequence ID" value="NZ_JASDDK010000004.1"/>
</dbReference>
<dbReference type="NCBIfam" id="NF041200">
    <property type="entry name" value="mob_BfmA_Nterm"/>
    <property type="match status" value="1"/>
</dbReference>
<evidence type="ECO:0000313" key="1">
    <source>
        <dbReference type="EMBL" id="MDN3493502.1"/>
    </source>
</evidence>
<organism evidence="1 2">
    <name type="scientific">Winogradskyella bathintestinalis</name>
    <dbReference type="NCBI Taxonomy" id="3035208"/>
    <lineage>
        <taxon>Bacteria</taxon>
        <taxon>Pseudomonadati</taxon>
        <taxon>Bacteroidota</taxon>
        <taxon>Flavobacteriia</taxon>
        <taxon>Flavobacteriales</taxon>
        <taxon>Flavobacteriaceae</taxon>
        <taxon>Winogradskyella</taxon>
    </lineage>
</organism>
<reference evidence="1 2" key="1">
    <citation type="journal article" date="2023" name="Int. J. Syst. Evol. Microbiol.">
        <title>Winogradskyella bathintestinalis sp. nov., isolated from the intestine of the deep-sea loosejaw dragonfish, Malacosteus niger.</title>
        <authorList>
            <person name="Uniacke-Lowe S."/>
            <person name="Johnson C.N."/>
            <person name="Stanton C."/>
            <person name="Hill C."/>
            <person name="Ross P."/>
        </authorList>
    </citation>
    <scope>NUCLEOTIDE SEQUENCE [LARGE SCALE GENOMIC DNA]</scope>
    <source>
        <strain evidence="1 2">APC 3343</strain>
    </source>
</reference>
<dbReference type="EMBL" id="JASDDK010000004">
    <property type="protein sequence ID" value="MDN3493502.1"/>
    <property type="molecule type" value="Genomic_DNA"/>
</dbReference>